<evidence type="ECO:0000313" key="2">
    <source>
        <dbReference type="Proteomes" id="UP000503464"/>
    </source>
</evidence>
<reference evidence="2" key="1">
    <citation type="submission" date="2020-03" db="EMBL/GenBank/DDBJ databases">
        <title>Genome sequences of seven Enterobacteriaceae strains isolated from Canadian wastewater treatment facilities.</title>
        <authorList>
            <person name="Huang H."/>
            <person name="Chmara J.T."/>
            <person name="Duceppe M.-O."/>
        </authorList>
    </citation>
    <scope>NUCLEOTIDE SEQUENCE [LARGE SCALE GENOMIC DNA]</scope>
    <source>
        <strain evidence="2">Biosolid 3</strain>
    </source>
</reference>
<dbReference type="RefSeq" id="WP_173408692.1">
    <property type="nucleotide sequence ID" value="NZ_CAMKUK010000007.1"/>
</dbReference>
<protein>
    <submittedName>
        <fullName evidence="1">Uncharacterized protein</fullName>
    </submittedName>
</protein>
<dbReference type="AlphaFoldDB" id="A0AAE7EFK4"/>
<name>A0AAE7EFK4_SERFO</name>
<gene>
    <name evidence="1" type="ORF">G9399_03690</name>
</gene>
<proteinExistence type="predicted"/>
<sequence>MSERDINDLRNRIAIQDKVIEHLVVRSELSLQLLSVVLPTSGLTSESVKQKIEQFKCLSSAVSIETLEIEKRKLINAI</sequence>
<evidence type="ECO:0000313" key="1">
    <source>
        <dbReference type="EMBL" id="QKJ57653.1"/>
    </source>
</evidence>
<dbReference type="EMBL" id="CP054160">
    <property type="protein sequence ID" value="QKJ57653.1"/>
    <property type="molecule type" value="Genomic_DNA"/>
</dbReference>
<dbReference type="Proteomes" id="UP000503464">
    <property type="component" value="Chromosome"/>
</dbReference>
<accession>A0AAE7EFK4</accession>
<organism evidence="1 2">
    <name type="scientific">Serratia fonticola</name>
    <dbReference type="NCBI Taxonomy" id="47917"/>
    <lineage>
        <taxon>Bacteria</taxon>
        <taxon>Pseudomonadati</taxon>
        <taxon>Pseudomonadota</taxon>
        <taxon>Gammaproteobacteria</taxon>
        <taxon>Enterobacterales</taxon>
        <taxon>Yersiniaceae</taxon>
        <taxon>Serratia</taxon>
    </lineage>
</organism>